<dbReference type="Pfam" id="PF13568">
    <property type="entry name" value="OMP_b-brl_2"/>
    <property type="match status" value="1"/>
</dbReference>
<protein>
    <submittedName>
        <fullName evidence="3">Outer membrane beta-barrel protein</fullName>
    </submittedName>
</protein>
<dbReference type="Proteomes" id="UP001476807">
    <property type="component" value="Unassembled WGS sequence"/>
</dbReference>
<feature type="signal peptide" evidence="1">
    <location>
        <begin position="1"/>
        <end position="21"/>
    </location>
</feature>
<gene>
    <name evidence="3" type="ORF">ABS362_12620</name>
</gene>
<dbReference type="EMBL" id="JBEOKT010000010">
    <property type="protein sequence ID" value="MER2998392.1"/>
    <property type="molecule type" value="Genomic_DNA"/>
</dbReference>
<organism evidence="3 4">
    <name type="scientific">Pontibacter populi</name>
    <dbReference type="NCBI Taxonomy" id="890055"/>
    <lineage>
        <taxon>Bacteria</taxon>
        <taxon>Pseudomonadati</taxon>
        <taxon>Bacteroidota</taxon>
        <taxon>Cytophagia</taxon>
        <taxon>Cytophagales</taxon>
        <taxon>Hymenobacteraceae</taxon>
        <taxon>Pontibacter</taxon>
    </lineage>
</organism>
<proteinExistence type="predicted"/>
<feature type="chain" id="PRO_5046632124" evidence="1">
    <location>
        <begin position="22"/>
        <end position="375"/>
    </location>
</feature>
<keyword evidence="4" id="KW-1185">Reference proteome</keyword>
<evidence type="ECO:0000259" key="2">
    <source>
        <dbReference type="Pfam" id="PF13568"/>
    </source>
</evidence>
<evidence type="ECO:0000256" key="1">
    <source>
        <dbReference type="SAM" id="SignalP"/>
    </source>
</evidence>
<reference evidence="3 4" key="1">
    <citation type="submission" date="2024-06" db="EMBL/GenBank/DDBJ databases">
        <title>Pontibacter populi HYL7-15.</title>
        <authorList>
            <person name="Kim M.K."/>
        </authorList>
    </citation>
    <scope>NUCLEOTIDE SEQUENCE [LARGE SCALE GENOMIC DNA]</scope>
    <source>
        <strain evidence="3 4">HYL7-15</strain>
    </source>
</reference>
<name>A0ABV1RVG2_9BACT</name>
<sequence length="375" mass="41870">MKRILLIVMAICMAAATGVSAKGGLTVANRAQNQDTIVIKMANGAKMILQLQNMQQLEAFQNYSLDSLMHELNKYVKQVDKMEGATAQDGKTKQMTVTFNTKENEADGTEEVTVTIQETDAKGKVTKEHHQVKLGKNIKIDVEIDEDVDTTKVNVGDQDEDADDDKPEVYKATRFNFDIDLGLNTFIDKEDALFVPDLKPMGSRYVSLNSHMISQIGGQKSPFYLVSGVEFAFNNYMFDKNYIIQDTENDVTEFVKVADISYEKSKLATSSINVPLMPMLKFKRANGKDGFHIGAGGFAGYRLGSHSKVKYEQEGNSTKDKDRGSFNLSDFQYGATGVIGYNNFSMFVKYNMNDLFKEARGPQVNVISFGFRLLN</sequence>
<feature type="domain" description="Outer membrane protein beta-barrel" evidence="2">
    <location>
        <begin position="229"/>
        <end position="352"/>
    </location>
</feature>
<evidence type="ECO:0000313" key="3">
    <source>
        <dbReference type="EMBL" id="MER2998392.1"/>
    </source>
</evidence>
<accession>A0ABV1RVG2</accession>
<dbReference type="InterPro" id="IPR025665">
    <property type="entry name" value="Beta-barrel_OMP_2"/>
</dbReference>
<comment type="caution">
    <text evidence="3">The sequence shown here is derived from an EMBL/GenBank/DDBJ whole genome shotgun (WGS) entry which is preliminary data.</text>
</comment>
<dbReference type="RefSeq" id="WP_350412838.1">
    <property type="nucleotide sequence ID" value="NZ_JBEOKT010000010.1"/>
</dbReference>
<evidence type="ECO:0000313" key="4">
    <source>
        <dbReference type="Proteomes" id="UP001476807"/>
    </source>
</evidence>
<keyword evidence="1" id="KW-0732">Signal</keyword>